<evidence type="ECO:0000256" key="1">
    <source>
        <dbReference type="ARBA" id="ARBA00022741"/>
    </source>
</evidence>
<dbReference type="VEuPathDB" id="FungiDB:jhhlp_004668"/>
<evidence type="ECO:0000313" key="6">
    <source>
        <dbReference type="Proteomes" id="UP000233524"/>
    </source>
</evidence>
<dbReference type="InParanoid" id="A0A2N3NC88"/>
<dbReference type="Pfam" id="PF06414">
    <property type="entry name" value="Zeta_toxin"/>
    <property type="match status" value="1"/>
</dbReference>
<evidence type="ECO:0000313" key="5">
    <source>
        <dbReference type="EMBL" id="PKS10043.1"/>
    </source>
</evidence>
<evidence type="ECO:0000256" key="2">
    <source>
        <dbReference type="ARBA" id="ARBA00022840"/>
    </source>
</evidence>
<dbReference type="OrthoDB" id="2881954at2759"/>
<dbReference type="GO" id="GO:0005524">
    <property type="term" value="F:ATP binding"/>
    <property type="evidence" value="ECO:0007669"/>
    <property type="project" value="UniProtKB-KW"/>
</dbReference>
<comment type="caution">
    <text evidence="5">The sequence shown here is derived from an EMBL/GenBank/DDBJ whole genome shotgun (WGS) entry which is preliminary data.</text>
</comment>
<keyword evidence="2" id="KW-0067">ATP-binding</keyword>
<keyword evidence="6" id="KW-1185">Reference proteome</keyword>
<proteinExistence type="predicted"/>
<dbReference type="AlphaFoldDB" id="A0A2N3NC88"/>
<gene>
    <name evidence="5" type="ORF">jhhlp_004668</name>
</gene>
<dbReference type="InterPro" id="IPR027417">
    <property type="entry name" value="P-loop_NTPase"/>
</dbReference>
<evidence type="ECO:0000259" key="4">
    <source>
        <dbReference type="Pfam" id="PF06414"/>
    </source>
</evidence>
<dbReference type="Proteomes" id="UP000233524">
    <property type="component" value="Unassembled WGS sequence"/>
</dbReference>
<accession>A0A2N3NC88</accession>
<feature type="domain" description="Zeta toxin" evidence="4">
    <location>
        <begin position="52"/>
        <end position="209"/>
    </location>
</feature>
<name>A0A2N3NC88_9PEZI</name>
<sequence>MPPPPDLASYILSESESHKIFISSILPSEFPPTTPLLTNPPTKPCSPSSRPDRQPAHFIADTYKTFHPAYAALAKQDSFVASRAASFDARRWLAMACDEAVSRRVDVLLESACRHPDDFIDLAKTFHRGGYRVEVAVLAVPEGLSRLGILTRFHRRLPEAGSKGLPLRLTPKKIHDVSYAGLIASAEWIDREEGVDQVLVVRRGNLVAFGSERSNGKLEGSVVEAVVRERRRPLSDEERRWAAEDVKFLEDMDIEAAMEGLSEVKALLEPLLVDEARDKFPPLLPLRFLDPADDAVDGFNVMKLGVIR</sequence>
<feature type="region of interest" description="Disordered" evidence="3">
    <location>
        <begin position="33"/>
        <end position="54"/>
    </location>
</feature>
<keyword evidence="1" id="KW-0547">Nucleotide-binding</keyword>
<protein>
    <recommendedName>
        <fullName evidence="4">Zeta toxin domain-containing protein</fullName>
    </recommendedName>
</protein>
<reference evidence="5 6" key="1">
    <citation type="journal article" date="2017" name="G3 (Bethesda)">
        <title>First Draft Genome Sequence of the Pathogenic Fungus Lomentospora prolificans (Formerly Scedosporium prolificans).</title>
        <authorList>
            <person name="Luo R."/>
            <person name="Zimin A."/>
            <person name="Workman R."/>
            <person name="Fan Y."/>
            <person name="Pertea G."/>
            <person name="Grossman N."/>
            <person name="Wear M.P."/>
            <person name="Jia B."/>
            <person name="Miller H."/>
            <person name="Casadevall A."/>
            <person name="Timp W."/>
            <person name="Zhang S.X."/>
            <person name="Salzberg S.L."/>
        </authorList>
    </citation>
    <scope>NUCLEOTIDE SEQUENCE [LARGE SCALE GENOMIC DNA]</scope>
    <source>
        <strain evidence="5 6">JHH-5317</strain>
    </source>
</reference>
<organism evidence="5 6">
    <name type="scientific">Lomentospora prolificans</name>
    <dbReference type="NCBI Taxonomy" id="41688"/>
    <lineage>
        <taxon>Eukaryota</taxon>
        <taxon>Fungi</taxon>
        <taxon>Dikarya</taxon>
        <taxon>Ascomycota</taxon>
        <taxon>Pezizomycotina</taxon>
        <taxon>Sordariomycetes</taxon>
        <taxon>Hypocreomycetidae</taxon>
        <taxon>Microascales</taxon>
        <taxon>Microascaceae</taxon>
        <taxon>Lomentospora</taxon>
    </lineage>
</organism>
<dbReference type="Gene3D" id="3.40.50.300">
    <property type="entry name" value="P-loop containing nucleotide triphosphate hydrolases"/>
    <property type="match status" value="1"/>
</dbReference>
<dbReference type="GO" id="GO:0016301">
    <property type="term" value="F:kinase activity"/>
    <property type="evidence" value="ECO:0007669"/>
    <property type="project" value="InterPro"/>
</dbReference>
<evidence type="ECO:0000256" key="3">
    <source>
        <dbReference type="SAM" id="MobiDB-lite"/>
    </source>
</evidence>
<dbReference type="EMBL" id="NLAX01000010">
    <property type="protein sequence ID" value="PKS10043.1"/>
    <property type="molecule type" value="Genomic_DNA"/>
</dbReference>
<dbReference type="InterPro" id="IPR010488">
    <property type="entry name" value="Zeta_toxin_domain"/>
</dbReference>